<feature type="region of interest" description="Disordered" evidence="1">
    <location>
        <begin position="140"/>
        <end position="172"/>
    </location>
</feature>
<dbReference type="EMBL" id="BQNB010016927">
    <property type="protein sequence ID" value="GJT57398.1"/>
    <property type="molecule type" value="Genomic_DNA"/>
</dbReference>
<comment type="caution">
    <text evidence="2">The sequence shown here is derived from an EMBL/GenBank/DDBJ whole genome shotgun (WGS) entry which is preliminary data.</text>
</comment>
<evidence type="ECO:0000313" key="2">
    <source>
        <dbReference type="EMBL" id="GJT57398.1"/>
    </source>
</evidence>
<organism evidence="2 3">
    <name type="scientific">Tanacetum coccineum</name>
    <dbReference type="NCBI Taxonomy" id="301880"/>
    <lineage>
        <taxon>Eukaryota</taxon>
        <taxon>Viridiplantae</taxon>
        <taxon>Streptophyta</taxon>
        <taxon>Embryophyta</taxon>
        <taxon>Tracheophyta</taxon>
        <taxon>Spermatophyta</taxon>
        <taxon>Magnoliopsida</taxon>
        <taxon>eudicotyledons</taxon>
        <taxon>Gunneridae</taxon>
        <taxon>Pentapetalae</taxon>
        <taxon>asterids</taxon>
        <taxon>campanulids</taxon>
        <taxon>Asterales</taxon>
        <taxon>Asteraceae</taxon>
        <taxon>Asteroideae</taxon>
        <taxon>Anthemideae</taxon>
        <taxon>Anthemidinae</taxon>
        <taxon>Tanacetum</taxon>
    </lineage>
</organism>
<evidence type="ECO:0000313" key="3">
    <source>
        <dbReference type="Proteomes" id="UP001151760"/>
    </source>
</evidence>
<dbReference type="PANTHER" id="PTHR11439:SF509">
    <property type="entry name" value="RNA-DIRECTED DNA POLYMERASE"/>
    <property type="match status" value="1"/>
</dbReference>
<name>A0ABQ5F2U4_9ASTR</name>
<dbReference type="Proteomes" id="UP001151760">
    <property type="component" value="Unassembled WGS sequence"/>
</dbReference>
<dbReference type="PANTHER" id="PTHR11439">
    <property type="entry name" value="GAG-POL-RELATED RETROTRANSPOSON"/>
    <property type="match status" value="1"/>
</dbReference>
<dbReference type="CDD" id="cd09272">
    <property type="entry name" value="RNase_HI_RT_Ty1"/>
    <property type="match status" value="1"/>
</dbReference>
<keyword evidence="3" id="KW-1185">Reference proteome</keyword>
<reference evidence="2" key="1">
    <citation type="journal article" date="2022" name="Int. J. Mol. Sci.">
        <title>Draft Genome of Tanacetum Coccineum: Genomic Comparison of Closely Related Tanacetum-Family Plants.</title>
        <authorList>
            <person name="Yamashiro T."/>
            <person name="Shiraishi A."/>
            <person name="Nakayama K."/>
            <person name="Satake H."/>
        </authorList>
    </citation>
    <scope>NUCLEOTIDE SEQUENCE</scope>
</reference>
<gene>
    <name evidence="2" type="ORF">Tco_0992452</name>
</gene>
<accession>A0ABQ5F2U4</accession>
<feature type="compositionally biased region" description="Polar residues" evidence="1">
    <location>
        <begin position="140"/>
        <end position="170"/>
    </location>
</feature>
<reference evidence="2" key="2">
    <citation type="submission" date="2022-01" db="EMBL/GenBank/DDBJ databases">
        <authorList>
            <person name="Yamashiro T."/>
            <person name="Shiraishi A."/>
            <person name="Satake H."/>
            <person name="Nakayama K."/>
        </authorList>
    </citation>
    <scope>NUCLEOTIDE SEQUENCE</scope>
</reference>
<protein>
    <recommendedName>
        <fullName evidence="4">Reverse transcriptase Ty1/copia-type domain-containing protein</fullName>
    </recommendedName>
</protein>
<proteinExistence type="predicted"/>
<sequence>MTDYSLWEVILNGNKVLKRKIGEVKQEYEPTTGEEKYDRRNEIKARGTLLMALPNKDQLKFHSYKDVKLLMEAIEKRYGGNKESKKLQKLISQLEIQGETISQEDMNLKLLRSLLFEWKTHALIWRNKVEIETISLDDFTNSNSSTNKADNTAYEVSTAHTQSSPTSGDNLSDVRLDYNGKMGHETIRSARRIHQEDRQAVGCKWKVLPVQDSELDLGDNVFSENKEMEKPKRRADELKLTLEKFQNSSKSLNNLLESQVSDKFKTGLGYNVATAASPAVESFVNSSKMLENQEYNSENMDVTTVITPSDFEKDMTNHESAGVKNNGDAVEPKIGNPHQKEYKKKEVIDSGYSRHMTGNKCYLTEYEDYDGGFVSFGDGKGRISSKGTKDNIVAGQVQKEKEPEQEYILIPLCTTDPLISQGPKDSKEDTGMKPTKMSSMGELTLFLRLQVQQKEDGIFISQDKYVADILKKFDFCHYKDNKHSNRDSIRLVKDEGNMNLFQVTPKTSIFHAVEGFLDTMESFGQEIHTGGCPMFGRRLISWKCKKQTIVANSTTEAEYVAAANCCVFHSKTKHIEIRHHFIRDSYEKKLIQVIKIHTDHNVADILTKAFDVSKFNFLIASIGLLNL</sequence>
<evidence type="ECO:0000256" key="1">
    <source>
        <dbReference type="SAM" id="MobiDB-lite"/>
    </source>
</evidence>
<evidence type="ECO:0008006" key="4">
    <source>
        <dbReference type="Google" id="ProtNLM"/>
    </source>
</evidence>